<organism evidence="3 4">
    <name type="scientific">Elasticomyces elasticus</name>
    <dbReference type="NCBI Taxonomy" id="574655"/>
    <lineage>
        <taxon>Eukaryota</taxon>
        <taxon>Fungi</taxon>
        <taxon>Dikarya</taxon>
        <taxon>Ascomycota</taxon>
        <taxon>Pezizomycotina</taxon>
        <taxon>Dothideomycetes</taxon>
        <taxon>Dothideomycetidae</taxon>
        <taxon>Mycosphaerellales</taxon>
        <taxon>Teratosphaeriaceae</taxon>
        <taxon>Elasticomyces</taxon>
    </lineage>
</organism>
<dbReference type="EMBL" id="JAVRQU010000008">
    <property type="protein sequence ID" value="KAK5699974.1"/>
    <property type="molecule type" value="Genomic_DNA"/>
</dbReference>
<dbReference type="AlphaFoldDB" id="A0AAN7W7G0"/>
<reference evidence="3" key="1">
    <citation type="submission" date="2023-08" db="EMBL/GenBank/DDBJ databases">
        <title>Black Yeasts Isolated from many extreme environments.</title>
        <authorList>
            <person name="Coleine C."/>
            <person name="Stajich J.E."/>
            <person name="Selbmann L."/>
        </authorList>
    </citation>
    <scope>NUCLEOTIDE SEQUENCE</scope>
    <source>
        <strain evidence="3">CCFEE 5810</strain>
    </source>
</reference>
<feature type="region of interest" description="Disordered" evidence="2">
    <location>
        <begin position="1"/>
        <end position="88"/>
    </location>
</feature>
<evidence type="ECO:0000256" key="1">
    <source>
        <dbReference type="SAM" id="Coils"/>
    </source>
</evidence>
<accession>A0AAN7W7G0</accession>
<gene>
    <name evidence="3" type="ORF">LTR97_006108</name>
</gene>
<evidence type="ECO:0000313" key="3">
    <source>
        <dbReference type="EMBL" id="KAK5699974.1"/>
    </source>
</evidence>
<evidence type="ECO:0000256" key="2">
    <source>
        <dbReference type="SAM" id="MobiDB-lite"/>
    </source>
</evidence>
<protein>
    <submittedName>
        <fullName evidence="3">Uncharacterized protein</fullName>
    </submittedName>
</protein>
<dbReference type="Proteomes" id="UP001310594">
    <property type="component" value="Unassembled WGS sequence"/>
</dbReference>
<comment type="caution">
    <text evidence="3">The sequence shown here is derived from an EMBL/GenBank/DDBJ whole genome shotgun (WGS) entry which is preliminary data.</text>
</comment>
<feature type="compositionally biased region" description="Low complexity" evidence="2">
    <location>
        <begin position="73"/>
        <end position="86"/>
    </location>
</feature>
<feature type="region of interest" description="Disordered" evidence="2">
    <location>
        <begin position="259"/>
        <end position="294"/>
    </location>
</feature>
<feature type="compositionally biased region" description="Polar residues" evidence="2">
    <location>
        <begin position="32"/>
        <end position="41"/>
    </location>
</feature>
<sequence length="425" mass="47604">MAPPIVTKQQAATTPRRPPRKPRSLLPASPLNNSQHVSPSGSVVKPSIFAKKAPAMQRLTHTQARDERPAHESAVTSSSASSAVTAPHTEPLSAFRSAIQQYSLEPWQTFDPSLVLESGSRGDYWSDEEALHNWEMYWDADFNNINRKHSCDMRAQQHNQWRRDNGYTGPDKTWRAMDEHTRRLRAKGVKLEELRAKVHAKGVKPELTAVGRRREYVESAIRNVQARDASMSSAADGANGASREQKFMFVDVDNTGRGLTSDTRAHTARVVASRGSSLDRRSSAKPAAPPVSPEQLLRNRLEDQKDIATAATIIQALNSLVSHARDVLNVDPRVMKSALQLGLDDYNDKVKKRHQLSAQQLRTPEVAMAEAKMTAYVKKTAEDMAKIRREAEKKERARREAEKVVEPKNVVAPIDLANPPWEQWR</sequence>
<proteinExistence type="predicted"/>
<name>A0AAN7W7G0_9PEZI</name>
<evidence type="ECO:0000313" key="4">
    <source>
        <dbReference type="Proteomes" id="UP001310594"/>
    </source>
</evidence>
<feature type="coiled-coil region" evidence="1">
    <location>
        <begin position="377"/>
        <end position="404"/>
    </location>
</feature>
<keyword evidence="1" id="KW-0175">Coiled coil</keyword>